<feature type="non-terminal residue" evidence="1">
    <location>
        <position position="1"/>
    </location>
</feature>
<evidence type="ECO:0000313" key="1">
    <source>
        <dbReference type="EMBL" id="EGH48757.1"/>
    </source>
</evidence>
<comment type="caution">
    <text evidence="1">The sequence shown here is derived from an EMBL/GenBank/DDBJ whole genome shotgun (WGS) entry which is preliminary data.</text>
</comment>
<accession>F3GNV4</accession>
<gene>
    <name evidence="1" type="ORF">PSYPI_43104</name>
</gene>
<dbReference type="EMBL" id="AEAI01003452">
    <property type="protein sequence ID" value="EGH48757.1"/>
    <property type="molecule type" value="Genomic_DNA"/>
</dbReference>
<name>F3GNV4_PSESJ</name>
<dbReference type="AlphaFoldDB" id="F3GNV4"/>
<proteinExistence type="predicted"/>
<sequence length="77" mass="8208">PVAAPGTQVAAFAENLDHPRWLYVLPNGDVLVAETNSPAKPDDSKGIRGWVMEKVMGRAGAGVPSANRITLLRDVDK</sequence>
<reference evidence="1 2" key="1">
    <citation type="journal article" date="2011" name="PLoS Pathog.">
        <title>Dynamic evolution of pathogenicity revealed by sequencing and comparative genomics of 19 Pseudomonas syringae isolates.</title>
        <authorList>
            <person name="Baltrus D.A."/>
            <person name="Nishimura M.T."/>
            <person name="Romanchuk A."/>
            <person name="Chang J.H."/>
            <person name="Mukhtar M.S."/>
            <person name="Cherkis K."/>
            <person name="Roach J."/>
            <person name="Grant S.R."/>
            <person name="Jones C.D."/>
            <person name="Dangl J.L."/>
        </authorList>
    </citation>
    <scope>NUCLEOTIDE SEQUENCE [LARGE SCALE GENOMIC DNA]</scope>
    <source>
        <strain evidence="1 2">1704B</strain>
    </source>
</reference>
<protein>
    <submittedName>
        <fullName evidence="1">L-sorbosone dehydrogenase</fullName>
    </submittedName>
</protein>
<feature type="non-terminal residue" evidence="1">
    <location>
        <position position="77"/>
    </location>
</feature>
<organism evidence="1 2">
    <name type="scientific">Pseudomonas syringae pv. pisi str. 1704B</name>
    <dbReference type="NCBI Taxonomy" id="629263"/>
    <lineage>
        <taxon>Bacteria</taxon>
        <taxon>Pseudomonadati</taxon>
        <taxon>Pseudomonadota</taxon>
        <taxon>Gammaproteobacteria</taxon>
        <taxon>Pseudomonadales</taxon>
        <taxon>Pseudomonadaceae</taxon>
        <taxon>Pseudomonas</taxon>
        <taxon>Pseudomonas syringae</taxon>
    </lineage>
</organism>
<evidence type="ECO:0000313" key="2">
    <source>
        <dbReference type="Proteomes" id="UP000004986"/>
    </source>
</evidence>
<keyword evidence="2" id="KW-1185">Reference proteome</keyword>
<dbReference type="Proteomes" id="UP000004986">
    <property type="component" value="Unassembled WGS sequence"/>
</dbReference>